<dbReference type="Gene3D" id="2.60.40.1120">
    <property type="entry name" value="Carboxypeptidase-like, regulatory domain"/>
    <property type="match status" value="1"/>
</dbReference>
<evidence type="ECO:0000256" key="2">
    <source>
        <dbReference type="ARBA" id="ARBA00023136"/>
    </source>
</evidence>
<comment type="subcellular location">
    <subcellularLocation>
        <location evidence="1">Cell outer membrane</location>
    </subcellularLocation>
</comment>
<dbReference type="EMBL" id="JBHSNG010000003">
    <property type="protein sequence ID" value="MFC5580470.1"/>
    <property type="molecule type" value="Genomic_DNA"/>
</dbReference>
<evidence type="ECO:0000313" key="5">
    <source>
        <dbReference type="Proteomes" id="UP001596111"/>
    </source>
</evidence>
<dbReference type="Proteomes" id="UP001596111">
    <property type="component" value="Unassembled WGS sequence"/>
</dbReference>
<protein>
    <submittedName>
        <fullName evidence="4">TonB-dependent receptor</fullName>
    </submittedName>
</protein>
<sequence length="1027" mass="111672">MRAEKKDGFTVDGKDMKLPVAVVHEETGSKASAVGKAGGFRRTMFAVALLSAFGANVAMAQSITGGLYGNEPTAAGSTVVVTNGATGYRKVVQVDKSGYYKLDGLNPGLYTVAILRDGNTAGSRKVSVTTNTNAPVATIAPAAGAGAGNVNELGAVQVSATTAMLDIAPIDVSTPTYLNHYDMKIVNDLPTGRSMESIALLRSSAVYDDQATHLAVLGGASPAENRYFYNGFDTTNDFTGIGANRLPAEALQGTDIIESAGGASWTNVTGGLMAATVRQGTNEFQGGYSLYLTPATSSLQPASPNAYYIDGNGNRQYFSYASDNRHNAEATQYLWGSGPLIKDKLFLFAMIGNAPNWQSTSYSINRRYDTTNRDKNGLFNLTWDISADQSLDVVGSKDVSTSFSNQYALTKNYTPSSAGAYKGWSSNDTTDKFLIGNYNWHINDTMSFVLMGGYLSQDSISPTSSSGSGLPYVAEVDPVTQQTSNIGITNTANQLFPTDYSKRGFNAKFNWELGDHRITLGAEHYSINIDSASLTTQGGDWTYHTAPGTILPNGTAVPGNGQYVAQYFLQNGGNFNTVNKGVYLEDYWQAADRWVVYLGSRFDVYTNKNVNGANFMRMPLLTPRIGVAWDVNGDSSTKIGANLGKYGLSVPTSVNQGAASAVYAWQRWYTYTGRDPVTQAPTGLTQIGPQFTAINGLAPASYNVASSNIKAPYQYELQVYWQQALKNNWSFNLETGFSKLKRIIDDECWNDGITAYANAHGYPGYVDESGCTEINPGYAQVFTRDYAGNGQLSSLTLPAGFFGPRAKRNYAHATFELMHARTEDQPYVLDLSYTWAHLYGNDDGYLSLSERYNGGAGEQPLWDFPGLMEYSNGNLAADVRGKANLNGIYYFPWGLHVGTILRMQTGKPLSCFGSHPKPDLLEGNYDGALNHYCNNVPAPAGTAGRLPFFWQWDLGVGYDWQVGAKNHFSIDLQMQNVTNRKGVIDRSQTFDTGDQLSSGYWQPNYQYGAQTYQAPRTTTLVFRYSFQ</sequence>
<dbReference type="Gene3D" id="2.40.170.20">
    <property type="entry name" value="TonB-dependent receptor, beta-barrel domain"/>
    <property type="match status" value="1"/>
</dbReference>
<name>A0ABW0SUR7_9GAMM</name>
<gene>
    <name evidence="4" type="ORF">ACFPPB_05020</name>
</gene>
<evidence type="ECO:0000256" key="1">
    <source>
        <dbReference type="ARBA" id="ARBA00004442"/>
    </source>
</evidence>
<keyword evidence="4" id="KW-0675">Receptor</keyword>
<organism evidence="4 5">
    <name type="scientific">Rhodanobacter terrae</name>
    <dbReference type="NCBI Taxonomy" id="418647"/>
    <lineage>
        <taxon>Bacteria</taxon>
        <taxon>Pseudomonadati</taxon>
        <taxon>Pseudomonadota</taxon>
        <taxon>Gammaproteobacteria</taxon>
        <taxon>Lysobacterales</taxon>
        <taxon>Rhodanobacteraceae</taxon>
        <taxon>Rhodanobacter</taxon>
    </lineage>
</organism>
<keyword evidence="3" id="KW-0998">Cell outer membrane</keyword>
<dbReference type="RefSeq" id="WP_377324973.1">
    <property type="nucleotide sequence ID" value="NZ_JBHSNG010000003.1"/>
</dbReference>
<keyword evidence="2" id="KW-0472">Membrane</keyword>
<dbReference type="InterPro" id="IPR036942">
    <property type="entry name" value="Beta-barrel_TonB_sf"/>
</dbReference>
<dbReference type="SUPFAM" id="SSF49478">
    <property type="entry name" value="Cna protein B-type domain"/>
    <property type="match status" value="1"/>
</dbReference>
<proteinExistence type="predicted"/>
<reference evidence="5" key="1">
    <citation type="journal article" date="2019" name="Int. J. Syst. Evol. Microbiol.">
        <title>The Global Catalogue of Microorganisms (GCM) 10K type strain sequencing project: providing services to taxonomists for standard genome sequencing and annotation.</title>
        <authorList>
            <consortium name="The Broad Institute Genomics Platform"/>
            <consortium name="The Broad Institute Genome Sequencing Center for Infectious Disease"/>
            <person name="Wu L."/>
            <person name="Ma J."/>
        </authorList>
    </citation>
    <scope>NUCLEOTIDE SEQUENCE [LARGE SCALE GENOMIC DNA]</scope>
    <source>
        <strain evidence="5">CGMCC 1.13587</strain>
    </source>
</reference>
<dbReference type="SUPFAM" id="SSF56935">
    <property type="entry name" value="Porins"/>
    <property type="match status" value="1"/>
</dbReference>
<evidence type="ECO:0000256" key="3">
    <source>
        <dbReference type="ARBA" id="ARBA00023237"/>
    </source>
</evidence>
<accession>A0ABW0SUR7</accession>
<evidence type="ECO:0000313" key="4">
    <source>
        <dbReference type="EMBL" id="MFC5580470.1"/>
    </source>
</evidence>
<keyword evidence="5" id="KW-1185">Reference proteome</keyword>
<comment type="caution">
    <text evidence="4">The sequence shown here is derived from an EMBL/GenBank/DDBJ whole genome shotgun (WGS) entry which is preliminary data.</text>
</comment>